<name>A0ABU3NPH4_9CHLR</name>
<comment type="function">
    <text evidence="9">Couples transcription and DNA repair by recognizing RNA polymerase (RNAP) stalled at DNA lesions. Mediates ATP-dependent release of RNAP and its truncated transcript from the DNA, and recruitment of nucleotide excision repair machinery to the damaged site.</text>
</comment>
<sequence>MKVDILLEALRSHPEYRHLLEDLRDGLVIQGMGIMRAARQPLVAALAQDLGVPLLWIVERSDRALALHDELTLWMGEGQHFLFPEPNPLFYERAAWGMLTRRDRLQVLSLLSRYHLPTLPRPEQPPLIIAPLRAVMTRTIPRREFIKATRLVRVGQHLPLEPFLRQCLDIGYQREDVVVEAGQVALRGGLLDLWPPTEPLPLRLEFFGDELDTLRQFEPATQRTVRNLEHALITPAREVLPAKAAALGLSPADVDEFELPVLYPLAGSLLDYLPRGALVVIDDLDLLRSTANDIEELAVRMRQESIAEGLLSPDYPLPYFPWSELQDLLGDHLWLELGHGQAEEGHPLAKQFQPQPRFGGRLKSFLEWLALRSTEGEDIFIVSRQIARLRELWEEHRRHMPETAEQRVHFIEGSLSEGWELLRPAAKPLHLLGDGELFGWERPQPRRRTRPQALPPEAVYADLKPGDWVVHVDYGIGRFVGLVRRTLEGVEREFLCIAYAEGDQLFVPVHQADRISRYISPDGEEPTPTRLGTADWNLTKQRVREAVQEVARELLELYARRQVAKGFAFSSDTPWQQELEASFPYIETEDQLRAIEDVKRDMESPRPMDRLLCGDVGYGKTEVALRAAFKAVMDGKQVAVLVPTTILAQQHYETFRQRLAPFPVNVEMLSRFRKPKEQEEILIRLALGDIDIIIGTHRLLQPDVVFKDLGLVIIDEEQRFGVTHKEYFKKLRTEVDVLTLTATPIPRTLYMALAGVRDISIINTPPAERLPVITHIGPYSPRLVRQAILREIERGGQVFFVHNRVHTIQAMRRHLETLVPEARIAVAHGQMPEDELAQVMERFTRGEVDVLLCTSIIESGLDIPNANTLIVDRGDTFGLAQLYQLRGRVGRGTQRAYAYFFRHRKRPPTPEGQERLEIIAENTQLGSGYAIAMRDLEMRGAGEILGTRQHGYIASVGFHLYTRLLAQAVRELRRDYPQLSTAEPTPSTGDLGLMVNVDLPLDIGIPMSYVPDQQTRLSLYRRLADTRSENELGALREEFRDRFGPLPEAVENLFFQMQVKLRAEAAGLASVSIESGQIVLRYPPRPDDAPPRTLPSLEPLARSGKNAYWMPFDPSNPQWRQRLLDVLERLSQLERSPKPS</sequence>
<dbReference type="SUPFAM" id="SSF141259">
    <property type="entry name" value="CarD-like"/>
    <property type="match status" value="1"/>
</dbReference>
<keyword evidence="13" id="KW-1185">Reference proteome</keyword>
<comment type="similarity">
    <text evidence="9">In the N-terminal section; belongs to the UvrB family.</text>
</comment>
<keyword evidence="2 9" id="KW-0547">Nucleotide-binding</keyword>
<reference evidence="12 13" key="1">
    <citation type="submission" date="2023-07" db="EMBL/GenBank/DDBJ databases">
        <title>Novel species of Thermanaerothrix with wide hydrolytic capabilities.</title>
        <authorList>
            <person name="Zayulina K.S."/>
            <person name="Podosokorskaya O.A."/>
            <person name="Elcheninov A.G."/>
        </authorList>
    </citation>
    <scope>NUCLEOTIDE SEQUENCE [LARGE SCALE GENOMIC DNA]</scope>
    <source>
        <strain evidence="12 13">4228-RoL</strain>
    </source>
</reference>
<evidence type="ECO:0000256" key="9">
    <source>
        <dbReference type="HAMAP-Rule" id="MF_00969"/>
    </source>
</evidence>
<dbReference type="SMART" id="SM01058">
    <property type="entry name" value="CarD_TRCF"/>
    <property type="match status" value="1"/>
</dbReference>
<dbReference type="Pfam" id="PF00270">
    <property type="entry name" value="DEAD"/>
    <property type="match status" value="1"/>
</dbReference>
<comment type="subcellular location">
    <subcellularLocation>
        <location evidence="9">Cytoplasm</location>
    </subcellularLocation>
</comment>
<dbReference type="InterPro" id="IPR036101">
    <property type="entry name" value="CarD-like/TRCF_RID_sf"/>
</dbReference>
<keyword evidence="5" id="KW-0347">Helicase</keyword>
<dbReference type="Gene3D" id="2.40.10.170">
    <property type="match status" value="1"/>
</dbReference>
<dbReference type="InterPro" id="IPR047112">
    <property type="entry name" value="RecG/Mfd"/>
</dbReference>
<keyword evidence="8 9" id="KW-0234">DNA repair</keyword>
<dbReference type="Gene3D" id="3.40.50.300">
    <property type="entry name" value="P-loop containing nucleotide triphosphate hydrolases"/>
    <property type="match status" value="2"/>
</dbReference>
<dbReference type="InterPro" id="IPR041471">
    <property type="entry name" value="UvrB_inter"/>
</dbReference>
<feature type="domain" description="Helicase ATP-binding" evidence="10">
    <location>
        <begin position="601"/>
        <end position="762"/>
    </location>
</feature>
<comment type="caution">
    <text evidence="12">The sequence shown here is derived from an EMBL/GenBank/DDBJ whole genome shotgun (WGS) entry which is preliminary data.</text>
</comment>
<evidence type="ECO:0000256" key="5">
    <source>
        <dbReference type="ARBA" id="ARBA00022806"/>
    </source>
</evidence>
<dbReference type="InterPro" id="IPR014001">
    <property type="entry name" value="Helicase_ATP-bd"/>
</dbReference>
<dbReference type="RefSeq" id="WP_315624554.1">
    <property type="nucleotide sequence ID" value="NZ_JAUHMF010000001.1"/>
</dbReference>
<dbReference type="SMART" id="SM00490">
    <property type="entry name" value="HELICc"/>
    <property type="match status" value="1"/>
</dbReference>
<keyword evidence="7 9" id="KW-0238">DNA-binding</keyword>
<dbReference type="PROSITE" id="PS51192">
    <property type="entry name" value="HELICASE_ATP_BIND_1"/>
    <property type="match status" value="1"/>
</dbReference>
<dbReference type="Pfam" id="PF00271">
    <property type="entry name" value="Helicase_C"/>
    <property type="match status" value="1"/>
</dbReference>
<evidence type="ECO:0000256" key="6">
    <source>
        <dbReference type="ARBA" id="ARBA00022840"/>
    </source>
</evidence>
<evidence type="ECO:0000313" key="13">
    <source>
        <dbReference type="Proteomes" id="UP001254165"/>
    </source>
</evidence>
<dbReference type="PANTHER" id="PTHR47964:SF1">
    <property type="entry name" value="ATP-DEPENDENT DNA HELICASE HOMOLOG RECG, CHLOROPLASTIC"/>
    <property type="match status" value="1"/>
</dbReference>
<dbReference type="Pfam" id="PF03461">
    <property type="entry name" value="TRCF"/>
    <property type="match status" value="1"/>
</dbReference>
<dbReference type="NCBIfam" id="TIGR00580">
    <property type="entry name" value="mfd"/>
    <property type="match status" value="1"/>
</dbReference>
<dbReference type="SMART" id="SM00487">
    <property type="entry name" value="DEXDc"/>
    <property type="match status" value="1"/>
</dbReference>
<dbReference type="InterPro" id="IPR003711">
    <property type="entry name" value="CarD-like/TRCF_RID"/>
</dbReference>
<evidence type="ECO:0000256" key="2">
    <source>
        <dbReference type="ARBA" id="ARBA00022741"/>
    </source>
</evidence>
<dbReference type="SUPFAM" id="SSF52540">
    <property type="entry name" value="P-loop containing nucleoside triphosphate hydrolases"/>
    <property type="match status" value="3"/>
</dbReference>
<dbReference type="InterPro" id="IPR005118">
    <property type="entry name" value="TRCF_C"/>
</dbReference>
<proteinExistence type="inferred from homology"/>
<keyword evidence="1 9" id="KW-0963">Cytoplasm</keyword>
<dbReference type="Gene3D" id="3.40.50.11180">
    <property type="match status" value="1"/>
</dbReference>
<dbReference type="InterPro" id="IPR001650">
    <property type="entry name" value="Helicase_C-like"/>
</dbReference>
<evidence type="ECO:0000256" key="4">
    <source>
        <dbReference type="ARBA" id="ARBA00022801"/>
    </source>
</evidence>
<dbReference type="InterPro" id="IPR027417">
    <property type="entry name" value="P-loop_NTPase"/>
</dbReference>
<dbReference type="EMBL" id="JAUHMF010000001">
    <property type="protein sequence ID" value="MDT8897902.1"/>
    <property type="molecule type" value="Genomic_DNA"/>
</dbReference>
<dbReference type="Gene3D" id="3.30.2060.10">
    <property type="entry name" value="Penicillin-binding protein 1b domain"/>
    <property type="match status" value="1"/>
</dbReference>
<dbReference type="Pfam" id="PF02559">
    <property type="entry name" value="CarD_TRCF_RID"/>
    <property type="match status" value="1"/>
</dbReference>
<evidence type="ECO:0000313" key="12">
    <source>
        <dbReference type="EMBL" id="MDT8897902.1"/>
    </source>
</evidence>
<dbReference type="Gene3D" id="3.90.1150.50">
    <property type="entry name" value="Transcription-repair-coupling factor, D7 domain"/>
    <property type="match status" value="1"/>
</dbReference>
<evidence type="ECO:0000256" key="8">
    <source>
        <dbReference type="ARBA" id="ARBA00023204"/>
    </source>
</evidence>
<dbReference type="PANTHER" id="PTHR47964">
    <property type="entry name" value="ATP-DEPENDENT DNA HELICASE HOMOLOG RECG, CHLOROPLASTIC"/>
    <property type="match status" value="1"/>
</dbReference>
<evidence type="ECO:0000259" key="11">
    <source>
        <dbReference type="PROSITE" id="PS51194"/>
    </source>
</evidence>
<dbReference type="EC" id="3.6.4.-" evidence="9"/>
<keyword evidence="3 9" id="KW-0227">DNA damage</keyword>
<protein>
    <recommendedName>
        <fullName evidence="9">Transcription-repair-coupling factor</fullName>
        <shortName evidence="9">TRCF</shortName>
        <ecNumber evidence="9">3.6.4.-</ecNumber>
    </recommendedName>
</protein>
<keyword evidence="4 9" id="KW-0378">Hydrolase</keyword>
<keyword evidence="6 9" id="KW-0067">ATP-binding</keyword>
<evidence type="ECO:0000259" key="10">
    <source>
        <dbReference type="PROSITE" id="PS51192"/>
    </source>
</evidence>
<dbReference type="InterPro" id="IPR011545">
    <property type="entry name" value="DEAD/DEAH_box_helicase_dom"/>
</dbReference>
<dbReference type="SUPFAM" id="SSF143517">
    <property type="entry name" value="TRCF domain-like"/>
    <property type="match status" value="1"/>
</dbReference>
<comment type="similarity">
    <text evidence="9">In the C-terminal section; belongs to the helicase family. RecG subfamily.</text>
</comment>
<feature type="domain" description="Helicase C-terminal" evidence="11">
    <location>
        <begin position="783"/>
        <end position="937"/>
    </location>
</feature>
<dbReference type="InterPro" id="IPR037235">
    <property type="entry name" value="TRCF-like_C_D7"/>
</dbReference>
<dbReference type="Pfam" id="PF17757">
    <property type="entry name" value="UvrB_inter"/>
    <property type="match status" value="1"/>
</dbReference>
<accession>A0ABU3NPH4</accession>
<evidence type="ECO:0000256" key="3">
    <source>
        <dbReference type="ARBA" id="ARBA00022763"/>
    </source>
</evidence>
<dbReference type="InterPro" id="IPR004576">
    <property type="entry name" value="Mfd"/>
</dbReference>
<dbReference type="CDD" id="cd17991">
    <property type="entry name" value="DEXHc_TRCF"/>
    <property type="match status" value="1"/>
</dbReference>
<evidence type="ECO:0000256" key="1">
    <source>
        <dbReference type="ARBA" id="ARBA00022490"/>
    </source>
</evidence>
<gene>
    <name evidence="9 12" type="primary">mfd</name>
    <name evidence="12" type="ORF">QYE77_06445</name>
</gene>
<dbReference type="Proteomes" id="UP001254165">
    <property type="component" value="Unassembled WGS sequence"/>
</dbReference>
<organism evidence="12 13">
    <name type="scientific">Thermanaerothrix solaris</name>
    <dbReference type="NCBI Taxonomy" id="3058434"/>
    <lineage>
        <taxon>Bacteria</taxon>
        <taxon>Bacillati</taxon>
        <taxon>Chloroflexota</taxon>
        <taxon>Anaerolineae</taxon>
        <taxon>Anaerolineales</taxon>
        <taxon>Anaerolineaceae</taxon>
        <taxon>Thermanaerothrix</taxon>
    </lineage>
</organism>
<dbReference type="PROSITE" id="PS51194">
    <property type="entry name" value="HELICASE_CTER"/>
    <property type="match status" value="1"/>
</dbReference>
<dbReference type="SMART" id="SM00982">
    <property type="entry name" value="TRCF"/>
    <property type="match status" value="1"/>
</dbReference>
<evidence type="ECO:0000256" key="7">
    <source>
        <dbReference type="ARBA" id="ARBA00023125"/>
    </source>
</evidence>
<dbReference type="HAMAP" id="MF_00969">
    <property type="entry name" value="TRCF"/>
    <property type="match status" value="1"/>
</dbReference>